<accession>A0AA36GNP4</accession>
<evidence type="ECO:0000313" key="3">
    <source>
        <dbReference type="EMBL" id="CAJ0595510.1"/>
    </source>
</evidence>
<organism evidence="3 4">
    <name type="scientific">Cylicocyclus nassatus</name>
    <name type="common">Nematode worm</name>
    <dbReference type="NCBI Taxonomy" id="53992"/>
    <lineage>
        <taxon>Eukaryota</taxon>
        <taxon>Metazoa</taxon>
        <taxon>Ecdysozoa</taxon>
        <taxon>Nematoda</taxon>
        <taxon>Chromadorea</taxon>
        <taxon>Rhabditida</taxon>
        <taxon>Rhabditina</taxon>
        <taxon>Rhabditomorpha</taxon>
        <taxon>Strongyloidea</taxon>
        <taxon>Strongylidae</taxon>
        <taxon>Cylicocyclus</taxon>
    </lineage>
</organism>
<feature type="chain" id="PRO_5041283838" description="SCP domain-containing protein" evidence="1">
    <location>
        <begin position="20"/>
        <end position="254"/>
    </location>
</feature>
<protein>
    <recommendedName>
        <fullName evidence="2">SCP domain-containing protein</fullName>
    </recommendedName>
</protein>
<dbReference type="Gene3D" id="3.40.33.10">
    <property type="entry name" value="CAP"/>
    <property type="match status" value="1"/>
</dbReference>
<feature type="signal peptide" evidence="1">
    <location>
        <begin position="1"/>
        <end position="19"/>
    </location>
</feature>
<feature type="domain" description="SCP" evidence="2">
    <location>
        <begin position="33"/>
        <end position="175"/>
    </location>
</feature>
<keyword evidence="1" id="KW-0732">Signal</keyword>
<dbReference type="AlphaFoldDB" id="A0AA36GNP4"/>
<name>A0AA36GNP4_CYLNA</name>
<evidence type="ECO:0000256" key="1">
    <source>
        <dbReference type="SAM" id="SignalP"/>
    </source>
</evidence>
<dbReference type="Proteomes" id="UP001176961">
    <property type="component" value="Unassembled WGS sequence"/>
</dbReference>
<proteinExistence type="predicted"/>
<keyword evidence="4" id="KW-1185">Reference proteome</keyword>
<dbReference type="InterPro" id="IPR014044">
    <property type="entry name" value="CAP_dom"/>
</dbReference>
<evidence type="ECO:0000259" key="2">
    <source>
        <dbReference type="Pfam" id="PF00188"/>
    </source>
</evidence>
<evidence type="ECO:0000313" key="4">
    <source>
        <dbReference type="Proteomes" id="UP001176961"/>
    </source>
</evidence>
<dbReference type="Pfam" id="PF00188">
    <property type="entry name" value="CAP"/>
    <property type="match status" value="1"/>
</dbReference>
<dbReference type="CDD" id="cd05380">
    <property type="entry name" value="CAP_euk"/>
    <property type="match status" value="1"/>
</dbReference>
<dbReference type="EMBL" id="CATQJL010000112">
    <property type="protein sequence ID" value="CAJ0595510.1"/>
    <property type="molecule type" value="Genomic_DNA"/>
</dbReference>
<gene>
    <name evidence="3" type="ORF">CYNAS_LOCUS7493</name>
</gene>
<comment type="caution">
    <text evidence="3">The sequence shown here is derived from an EMBL/GenBank/DDBJ whole genome shotgun (WGS) entry which is preliminary data.</text>
</comment>
<dbReference type="SUPFAM" id="SSF55797">
    <property type="entry name" value="PR-1-like"/>
    <property type="match status" value="1"/>
</dbReference>
<dbReference type="InterPro" id="IPR035940">
    <property type="entry name" value="CAP_sf"/>
</dbReference>
<reference evidence="3" key="1">
    <citation type="submission" date="2023-07" db="EMBL/GenBank/DDBJ databases">
        <authorList>
            <consortium name="CYATHOMIX"/>
        </authorList>
    </citation>
    <scope>NUCLEOTIDE SEQUENCE</scope>
    <source>
        <strain evidence="3">N/A</strain>
    </source>
</reference>
<sequence length="254" mass="27961">MMLLLILAVFLHIEDAATATCKLNAAVIEAVTNSHNELRANVAKRNLSTAIFGDIPGSKTLFKLKYDCTNEGFAQATIGNKCKHSSIYMDKIGRAENFITYRLAKKPNAGKQKELFAFAVEDWTDTVEEPLSSDVVYTDTSMEPFANMIYNKTLNFGCSFLFCNETSKVALACVYDKRPKEGEPLYWADSKNNAGCQKPGPCKKVIKETDVNCDTTYGLCDQDPATTTTTTPQAAITTVSTDEDDGWVVVVEGR</sequence>